<feature type="transmembrane region" description="Helical" evidence="1">
    <location>
        <begin position="132"/>
        <end position="150"/>
    </location>
</feature>
<feature type="transmembrane region" description="Helical" evidence="1">
    <location>
        <begin position="108"/>
        <end position="126"/>
    </location>
</feature>
<dbReference type="EMBL" id="CP059735">
    <property type="protein sequence ID" value="WDD97308.1"/>
    <property type="molecule type" value="Genomic_DNA"/>
</dbReference>
<evidence type="ECO:0000256" key="1">
    <source>
        <dbReference type="SAM" id="Phobius"/>
    </source>
</evidence>
<dbReference type="AlphaFoldDB" id="A0AAE9YNG6"/>
<organism evidence="2 3">
    <name type="scientific">Thalassomonas actiniarum</name>
    <dbReference type="NCBI Taxonomy" id="485447"/>
    <lineage>
        <taxon>Bacteria</taxon>
        <taxon>Pseudomonadati</taxon>
        <taxon>Pseudomonadota</taxon>
        <taxon>Gammaproteobacteria</taxon>
        <taxon>Alteromonadales</taxon>
        <taxon>Colwelliaceae</taxon>
        <taxon>Thalassomonas</taxon>
    </lineage>
</organism>
<protein>
    <submittedName>
        <fullName evidence="2">DUF2919 domain-containing protein</fullName>
    </submittedName>
</protein>
<name>A0AAE9YNG6_9GAMM</name>
<evidence type="ECO:0000313" key="3">
    <source>
        <dbReference type="Proteomes" id="UP000032568"/>
    </source>
</evidence>
<evidence type="ECO:0000313" key="2">
    <source>
        <dbReference type="EMBL" id="WDD97308.1"/>
    </source>
</evidence>
<keyword evidence="1" id="KW-0472">Membrane</keyword>
<feature type="transmembrane region" description="Helical" evidence="1">
    <location>
        <begin position="31"/>
        <end position="48"/>
    </location>
</feature>
<reference evidence="2 3" key="1">
    <citation type="journal article" date="2015" name="Genome Announc.">
        <title>Draft Genome Sequences of Marine Isolates of Thalassomonas viridans and Thalassomonas actiniarum.</title>
        <authorList>
            <person name="Olonade I."/>
            <person name="van Zyl L.J."/>
            <person name="Trindade M."/>
        </authorList>
    </citation>
    <scope>NUCLEOTIDE SEQUENCE [LARGE SCALE GENOMIC DNA]</scope>
    <source>
        <strain evidence="2 3">A5K-106</strain>
    </source>
</reference>
<keyword evidence="3" id="KW-1185">Reference proteome</keyword>
<dbReference type="RefSeq" id="WP_084692804.1">
    <property type="nucleotide sequence ID" value="NZ_CP059735.1"/>
</dbReference>
<dbReference type="InterPro" id="IPR021318">
    <property type="entry name" value="DUF2919"/>
</dbReference>
<dbReference type="KEGG" id="tact:SG35_018470"/>
<proteinExistence type="predicted"/>
<gene>
    <name evidence="2" type="ORF">SG35_018470</name>
</gene>
<accession>A0AAE9YNG6</accession>
<reference evidence="2 3" key="2">
    <citation type="journal article" date="2022" name="Mar. Drugs">
        <title>Bioassay-Guided Fractionation Leads to the Detection of Cholic Acid Generated by the Rare Thalassomonas sp.</title>
        <authorList>
            <person name="Pheiffer F."/>
            <person name="Schneider Y.K."/>
            <person name="Hansen E.H."/>
            <person name="Andersen J.H."/>
            <person name="Isaksson J."/>
            <person name="Busche T."/>
            <person name="R C."/>
            <person name="Kalinowski J."/>
            <person name="Zyl L.V."/>
            <person name="Trindade M."/>
        </authorList>
    </citation>
    <scope>NUCLEOTIDE SEQUENCE [LARGE SCALE GENOMIC DNA]</scope>
    <source>
        <strain evidence="2 3">A5K-106</strain>
    </source>
</reference>
<dbReference type="Pfam" id="PF11143">
    <property type="entry name" value="DUF2919"/>
    <property type="match status" value="1"/>
</dbReference>
<sequence>MDRETVNMGHKYSQYSVEDFDKFDCLKLSKSIYLVLLFVLRGYLVWLMSVTNMQDRVGIIQWLYPQTALFYLSLISGAVGLFVVLVISLRRPGAKNWVRVSWSYCRGLLIFALAFDFIVSLLGFFYWQLLSVSWLVIQGSVIAVLIYFCFRSKRMTINLQEFPEKLPE</sequence>
<keyword evidence="1" id="KW-0812">Transmembrane</keyword>
<feature type="transmembrane region" description="Helical" evidence="1">
    <location>
        <begin position="68"/>
        <end position="87"/>
    </location>
</feature>
<keyword evidence="1" id="KW-1133">Transmembrane helix</keyword>
<dbReference type="Proteomes" id="UP000032568">
    <property type="component" value="Chromosome"/>
</dbReference>